<dbReference type="FunFam" id="2.40.30.170:FF:000010">
    <property type="entry name" value="Efflux RND transporter periplasmic adaptor subunit"/>
    <property type="match status" value="1"/>
</dbReference>
<sequence length="672" mass="74117">MSTIKALVIGGVAGGIMTALAFTFLIPSSSSTANNEQNEEKQPLYWVAPMDPNYRRDEPGKSPMGMDLIPVYEESSSGDAGSGTITIAPNVENNLGVRTAKVQRRALHVPIRTVGYVQYNEETLIHVHPRVEGWIETLHVKASGEYVKKGEPLYSLYSPELVNAQEELLLAMRRNNKDLIVAARSRLNALQVPEDVVETLTKTKNVQQTVTFSAPQTGFVDNLNIREGFFIKPGVTVMSIGALDEVWVDAEVFERQTAQIVEGLPVTMTLDFLPGKTWQGVVDYVYPTLEQSTRTLRVRLRFANQDYTLKPNMFAQVTIHSDMDSTNLIVPTEAVIRTGNQNRVVLALGDGKFKSVAIKIGRVVDEFTEVLEGLIDGDSIVTSAQFMLDSESSISSDFKRMEPPEESPTSVFTEVMITDVMPSHNMITAKHGPIPEWDWPPMTMDFVVAEHINLATVKGGSSAHIEISKQTDGQYVVTTVHIIDSAQSTQATMSESVWTEVKINSVMDGHRMINVDHPAIKEWDWPAMTMDFNVADNITLSDLASGTLAHIEISKSSSGEYLVSTIYVVEEASSETSTAVDAVWTQATVNAVMSANNQLSLEHDPIEAWDWPAMTMDFNVANEVDLSDITAGMRLHIEITKTQDGAYVITTVHIQASDKGTMDHSQHEGAHE</sequence>
<dbReference type="Pfam" id="PF25954">
    <property type="entry name" value="Beta-barrel_RND_2"/>
    <property type="match status" value="1"/>
</dbReference>
<dbReference type="GO" id="GO:0060003">
    <property type="term" value="P:copper ion export"/>
    <property type="evidence" value="ECO:0007669"/>
    <property type="project" value="TreeGrafter"/>
</dbReference>
<dbReference type="eggNOG" id="COG0845">
    <property type="taxonomic scope" value="Bacteria"/>
</dbReference>
<protein>
    <submittedName>
        <fullName evidence="7">Cation transporter</fullName>
    </submittedName>
</protein>
<dbReference type="InterPro" id="IPR058790">
    <property type="entry name" value="BSH_CusB"/>
</dbReference>
<dbReference type="InterPro" id="IPR006143">
    <property type="entry name" value="RND_pump_MFP"/>
</dbReference>
<dbReference type="PANTHER" id="PTHR30097">
    <property type="entry name" value="CATION EFFLUX SYSTEM PROTEIN CUSB"/>
    <property type="match status" value="1"/>
</dbReference>
<dbReference type="GO" id="GO:0022857">
    <property type="term" value="F:transmembrane transporter activity"/>
    <property type="evidence" value="ECO:0007669"/>
    <property type="project" value="InterPro"/>
</dbReference>
<dbReference type="AlphaFoldDB" id="A0A075NXV8"/>
<accession>A0A075NXV8</accession>
<gene>
    <name evidence="7" type="ORF">EP13_01415</name>
</gene>
<dbReference type="GO" id="GO:0030288">
    <property type="term" value="C:outer membrane-bounded periplasmic space"/>
    <property type="evidence" value="ECO:0007669"/>
    <property type="project" value="TreeGrafter"/>
</dbReference>
<evidence type="ECO:0000256" key="1">
    <source>
        <dbReference type="ARBA" id="ARBA00009477"/>
    </source>
</evidence>
<feature type="domain" description="CusB-like barrel-sandwich hybrid" evidence="5">
    <location>
        <begin position="126"/>
        <end position="240"/>
    </location>
</feature>
<dbReference type="Pfam" id="PF25919">
    <property type="entry name" value="BSH_CusB"/>
    <property type="match status" value="1"/>
</dbReference>
<dbReference type="KEGG" id="aal:EP13_01415"/>
<evidence type="ECO:0000259" key="4">
    <source>
        <dbReference type="Pfam" id="PF25869"/>
    </source>
</evidence>
<dbReference type="Gene3D" id="2.40.50.100">
    <property type="match status" value="1"/>
</dbReference>
<dbReference type="Gene3D" id="2.40.420.20">
    <property type="match status" value="1"/>
</dbReference>
<dbReference type="Gene3D" id="6.10.140.730">
    <property type="match status" value="1"/>
</dbReference>
<comment type="similarity">
    <text evidence="1">Belongs to the membrane fusion protein (MFP) (TC 8.A.1) family.</text>
</comment>
<feature type="domain" description="Heavy metal binding" evidence="3">
    <location>
        <begin position="45"/>
        <end position="71"/>
    </location>
</feature>
<dbReference type="Gene3D" id="2.40.30.170">
    <property type="match status" value="1"/>
</dbReference>
<dbReference type="GO" id="GO:0015679">
    <property type="term" value="P:plasma membrane copper ion transport"/>
    <property type="evidence" value="ECO:0007669"/>
    <property type="project" value="TreeGrafter"/>
</dbReference>
<dbReference type="GO" id="GO:0046914">
    <property type="term" value="F:transition metal ion binding"/>
    <property type="evidence" value="ECO:0007669"/>
    <property type="project" value="TreeGrafter"/>
</dbReference>
<dbReference type="InterPro" id="IPR021647">
    <property type="entry name" value="CusF_Ec"/>
</dbReference>
<dbReference type="Pfam" id="PF25869">
    <property type="entry name" value="3HB_CusB"/>
    <property type="match status" value="1"/>
</dbReference>
<name>A0A075NXV8_9ALTE</name>
<keyword evidence="8" id="KW-1185">Reference proteome</keyword>
<dbReference type="InterPro" id="IPR042230">
    <property type="entry name" value="CusF_sf"/>
</dbReference>
<proteinExistence type="inferred from homology"/>
<dbReference type="Pfam" id="PF19335">
    <property type="entry name" value="HMBD"/>
    <property type="match status" value="1"/>
</dbReference>
<feature type="domain" description="CusB-like three alpha-helical bundle" evidence="4">
    <location>
        <begin position="160"/>
        <end position="208"/>
    </location>
</feature>
<dbReference type="GO" id="GO:0016020">
    <property type="term" value="C:membrane"/>
    <property type="evidence" value="ECO:0007669"/>
    <property type="project" value="InterPro"/>
</dbReference>
<dbReference type="eggNOG" id="COG5569">
    <property type="taxonomic scope" value="Bacteria"/>
</dbReference>
<keyword evidence="2" id="KW-0813">Transport</keyword>
<dbReference type="Pfam" id="PF11604">
    <property type="entry name" value="CusF_Ec"/>
    <property type="match status" value="3"/>
</dbReference>
<dbReference type="InterPro" id="IPR045800">
    <property type="entry name" value="HMBD"/>
</dbReference>
<organism evidence="7 8">
    <name type="scientific">Alteromonas australica</name>
    <dbReference type="NCBI Taxonomy" id="589873"/>
    <lineage>
        <taxon>Bacteria</taxon>
        <taxon>Pseudomonadati</taxon>
        <taxon>Pseudomonadota</taxon>
        <taxon>Gammaproteobacteria</taxon>
        <taxon>Alteromonadales</taxon>
        <taxon>Alteromonadaceae</taxon>
        <taxon>Alteromonas/Salinimonas group</taxon>
        <taxon>Alteromonas</taxon>
    </lineage>
</organism>
<dbReference type="EMBL" id="CP008849">
    <property type="protein sequence ID" value="AIF97465.1"/>
    <property type="molecule type" value="Genomic_DNA"/>
</dbReference>
<dbReference type="InterPro" id="IPR058791">
    <property type="entry name" value="3HB_CusB"/>
</dbReference>
<reference evidence="7 8" key="1">
    <citation type="submission" date="2014-06" db="EMBL/GenBank/DDBJ databases">
        <title>Genomes of Alteromonas australica, a world apart.</title>
        <authorList>
            <person name="Gonzaga A."/>
            <person name="Lopez-Perez M."/>
            <person name="Rodriguez-Valera F."/>
        </authorList>
    </citation>
    <scope>NUCLEOTIDE SEQUENCE [LARGE SCALE GENOMIC DNA]</scope>
    <source>
        <strain evidence="7 8">H 17</strain>
    </source>
</reference>
<evidence type="ECO:0000313" key="7">
    <source>
        <dbReference type="EMBL" id="AIF97465.1"/>
    </source>
</evidence>
<evidence type="ECO:0000256" key="2">
    <source>
        <dbReference type="ARBA" id="ARBA00022448"/>
    </source>
</evidence>
<dbReference type="SUPFAM" id="SSF111369">
    <property type="entry name" value="HlyD-like secretion proteins"/>
    <property type="match status" value="1"/>
</dbReference>
<dbReference type="NCBIfam" id="TIGR01730">
    <property type="entry name" value="RND_mfp"/>
    <property type="match status" value="1"/>
</dbReference>
<dbReference type="RefSeq" id="WP_044055640.1">
    <property type="nucleotide sequence ID" value="NZ_CBCSKJ010000005.1"/>
</dbReference>
<evidence type="ECO:0000313" key="8">
    <source>
        <dbReference type="Proteomes" id="UP000056090"/>
    </source>
</evidence>
<evidence type="ECO:0000259" key="6">
    <source>
        <dbReference type="Pfam" id="PF25954"/>
    </source>
</evidence>
<dbReference type="InterPro" id="IPR058792">
    <property type="entry name" value="Beta-barrel_RND_2"/>
</dbReference>
<dbReference type="Proteomes" id="UP000056090">
    <property type="component" value="Chromosome"/>
</dbReference>
<feature type="domain" description="CusB-like beta-barrel" evidence="6">
    <location>
        <begin position="245"/>
        <end position="321"/>
    </location>
</feature>
<dbReference type="GeneID" id="78253605"/>
<dbReference type="Gene3D" id="2.40.50.320">
    <property type="entry name" value="Copper binding periplasmic protein CusF"/>
    <property type="match status" value="3"/>
</dbReference>
<evidence type="ECO:0000259" key="5">
    <source>
        <dbReference type="Pfam" id="PF25919"/>
    </source>
</evidence>
<dbReference type="InterPro" id="IPR051909">
    <property type="entry name" value="MFP_Cation_Efflux"/>
</dbReference>
<evidence type="ECO:0000259" key="3">
    <source>
        <dbReference type="Pfam" id="PF19335"/>
    </source>
</evidence>
<dbReference type="PANTHER" id="PTHR30097:SF15">
    <property type="entry name" value="CATION EFFLUX SYSTEM PROTEIN CUSB"/>
    <property type="match status" value="1"/>
</dbReference>